<accession>A0A9P4JIC8</accession>
<organism evidence="1 2">
    <name type="scientific">Delitschia confertaspora ATCC 74209</name>
    <dbReference type="NCBI Taxonomy" id="1513339"/>
    <lineage>
        <taxon>Eukaryota</taxon>
        <taxon>Fungi</taxon>
        <taxon>Dikarya</taxon>
        <taxon>Ascomycota</taxon>
        <taxon>Pezizomycotina</taxon>
        <taxon>Dothideomycetes</taxon>
        <taxon>Pleosporomycetidae</taxon>
        <taxon>Pleosporales</taxon>
        <taxon>Delitschiaceae</taxon>
        <taxon>Delitschia</taxon>
    </lineage>
</organism>
<dbReference type="Proteomes" id="UP000799536">
    <property type="component" value="Unassembled WGS sequence"/>
</dbReference>
<evidence type="ECO:0000313" key="2">
    <source>
        <dbReference type="Proteomes" id="UP000799536"/>
    </source>
</evidence>
<reference evidence="1" key="1">
    <citation type="journal article" date="2020" name="Stud. Mycol.">
        <title>101 Dothideomycetes genomes: a test case for predicting lifestyles and emergence of pathogens.</title>
        <authorList>
            <person name="Haridas S."/>
            <person name="Albert R."/>
            <person name="Binder M."/>
            <person name="Bloem J."/>
            <person name="Labutti K."/>
            <person name="Salamov A."/>
            <person name="Andreopoulos B."/>
            <person name="Baker S."/>
            <person name="Barry K."/>
            <person name="Bills G."/>
            <person name="Bluhm B."/>
            <person name="Cannon C."/>
            <person name="Castanera R."/>
            <person name="Culley D."/>
            <person name="Daum C."/>
            <person name="Ezra D."/>
            <person name="Gonzalez J."/>
            <person name="Henrissat B."/>
            <person name="Kuo A."/>
            <person name="Liang C."/>
            <person name="Lipzen A."/>
            <person name="Lutzoni F."/>
            <person name="Magnuson J."/>
            <person name="Mondo S."/>
            <person name="Nolan M."/>
            <person name="Ohm R."/>
            <person name="Pangilinan J."/>
            <person name="Park H.-J."/>
            <person name="Ramirez L."/>
            <person name="Alfaro M."/>
            <person name="Sun H."/>
            <person name="Tritt A."/>
            <person name="Yoshinaga Y."/>
            <person name="Zwiers L.-H."/>
            <person name="Turgeon B."/>
            <person name="Goodwin S."/>
            <person name="Spatafora J."/>
            <person name="Crous P."/>
            <person name="Grigoriev I."/>
        </authorList>
    </citation>
    <scope>NUCLEOTIDE SEQUENCE</scope>
    <source>
        <strain evidence="1">ATCC 74209</strain>
    </source>
</reference>
<name>A0A9P4JIC8_9PLEO</name>
<dbReference type="EMBL" id="ML994263">
    <property type="protein sequence ID" value="KAF2197217.1"/>
    <property type="molecule type" value="Genomic_DNA"/>
</dbReference>
<evidence type="ECO:0000313" key="1">
    <source>
        <dbReference type="EMBL" id="KAF2197217.1"/>
    </source>
</evidence>
<keyword evidence="2" id="KW-1185">Reference proteome</keyword>
<sequence length="87" mass="9805">MKPLIQCMNACTHTHTLTHSHTHTLTHSHTHTLTHSHTHTLTHSHTHTIDVFQCEKRLEGEVEHGYLRGGGHGSHVLVVRPMEEAAQ</sequence>
<comment type="caution">
    <text evidence="1">The sequence shown here is derived from an EMBL/GenBank/DDBJ whole genome shotgun (WGS) entry which is preliminary data.</text>
</comment>
<proteinExistence type="predicted"/>
<dbReference type="AlphaFoldDB" id="A0A9P4JIC8"/>
<protein>
    <submittedName>
        <fullName evidence="1">Uncharacterized protein</fullName>
    </submittedName>
</protein>
<gene>
    <name evidence="1" type="ORF">GQ43DRAFT_217771</name>
</gene>